<reference evidence="3" key="1">
    <citation type="submission" date="2023-02" db="EMBL/GenBank/DDBJ databases">
        <title>Genome of toxic invasive species Heracleum sosnowskyi carries increased number of genes despite the absence of recent whole-genome duplications.</title>
        <authorList>
            <person name="Schelkunov M."/>
            <person name="Shtratnikova V."/>
            <person name="Makarenko M."/>
            <person name="Klepikova A."/>
            <person name="Omelchenko D."/>
            <person name="Novikova G."/>
            <person name="Obukhova E."/>
            <person name="Bogdanov V."/>
            <person name="Penin A."/>
            <person name="Logacheva M."/>
        </authorList>
    </citation>
    <scope>NUCLEOTIDE SEQUENCE</scope>
    <source>
        <strain evidence="3">Hsosn_3</strain>
        <tissue evidence="3">Leaf</tissue>
    </source>
</reference>
<dbReference type="EMBL" id="JAUIZM010000009">
    <property type="protein sequence ID" value="KAK1365484.1"/>
    <property type="molecule type" value="Genomic_DNA"/>
</dbReference>
<feature type="repeat" description="WD" evidence="1">
    <location>
        <begin position="693"/>
        <end position="726"/>
    </location>
</feature>
<evidence type="ECO:0000313" key="3">
    <source>
        <dbReference type="EMBL" id="KAK1365484.1"/>
    </source>
</evidence>
<dbReference type="InterPro" id="IPR036322">
    <property type="entry name" value="WD40_repeat_dom_sf"/>
</dbReference>
<feature type="region of interest" description="Disordered" evidence="2">
    <location>
        <begin position="834"/>
        <end position="882"/>
    </location>
</feature>
<dbReference type="GO" id="GO:0016301">
    <property type="term" value="F:kinase activity"/>
    <property type="evidence" value="ECO:0007669"/>
    <property type="project" value="UniProtKB-KW"/>
</dbReference>
<dbReference type="Gene3D" id="2.130.10.10">
    <property type="entry name" value="YVTN repeat-like/Quinoprotein amine dehydrogenase"/>
    <property type="match status" value="4"/>
</dbReference>
<dbReference type="AlphaFoldDB" id="A0AAD8HE14"/>
<gene>
    <name evidence="3" type="ORF">POM88_041045</name>
</gene>
<reference evidence="3" key="2">
    <citation type="submission" date="2023-05" db="EMBL/GenBank/DDBJ databases">
        <authorList>
            <person name="Schelkunov M.I."/>
        </authorList>
    </citation>
    <scope>NUCLEOTIDE SEQUENCE</scope>
    <source>
        <strain evidence="3">Hsosn_3</strain>
        <tissue evidence="3">Leaf</tissue>
    </source>
</reference>
<dbReference type="InterPro" id="IPR001680">
    <property type="entry name" value="WD40_rpt"/>
</dbReference>
<dbReference type="Proteomes" id="UP001237642">
    <property type="component" value="Unassembled WGS sequence"/>
</dbReference>
<dbReference type="InterPro" id="IPR052779">
    <property type="entry name" value="WDR62"/>
</dbReference>
<feature type="region of interest" description="Disordered" evidence="2">
    <location>
        <begin position="1072"/>
        <end position="1099"/>
    </location>
</feature>
<organism evidence="3 4">
    <name type="scientific">Heracleum sosnowskyi</name>
    <dbReference type="NCBI Taxonomy" id="360622"/>
    <lineage>
        <taxon>Eukaryota</taxon>
        <taxon>Viridiplantae</taxon>
        <taxon>Streptophyta</taxon>
        <taxon>Embryophyta</taxon>
        <taxon>Tracheophyta</taxon>
        <taxon>Spermatophyta</taxon>
        <taxon>Magnoliopsida</taxon>
        <taxon>eudicotyledons</taxon>
        <taxon>Gunneridae</taxon>
        <taxon>Pentapetalae</taxon>
        <taxon>asterids</taxon>
        <taxon>campanulids</taxon>
        <taxon>Apiales</taxon>
        <taxon>Apiaceae</taxon>
        <taxon>Apioideae</taxon>
        <taxon>apioid superclade</taxon>
        <taxon>Tordylieae</taxon>
        <taxon>Tordyliinae</taxon>
        <taxon>Heracleum</taxon>
    </lineage>
</organism>
<name>A0AAD8HE14_9APIA</name>
<evidence type="ECO:0000256" key="2">
    <source>
        <dbReference type="SAM" id="MobiDB-lite"/>
    </source>
</evidence>
<proteinExistence type="predicted"/>
<dbReference type="PANTHER" id="PTHR45589">
    <property type="entry name" value="WD REPEAT DOMAIN 62, ISOFORM G"/>
    <property type="match status" value="1"/>
</dbReference>
<feature type="region of interest" description="Disordered" evidence="2">
    <location>
        <begin position="1010"/>
        <end position="1035"/>
    </location>
</feature>
<dbReference type="InterPro" id="IPR015943">
    <property type="entry name" value="WD40/YVTN_repeat-like_dom_sf"/>
</dbReference>
<dbReference type="SUPFAM" id="SSF50978">
    <property type="entry name" value="WD40 repeat-like"/>
    <property type="match status" value="1"/>
</dbReference>
<keyword evidence="3" id="KW-0418">Kinase</keyword>
<accession>A0AAD8HE14</accession>
<dbReference type="PROSITE" id="PS50082">
    <property type="entry name" value="WD_REPEATS_2"/>
    <property type="match status" value="2"/>
</dbReference>
<dbReference type="SUPFAM" id="SSF50998">
    <property type="entry name" value="Quinoprotein alcohol dehydrogenase-like"/>
    <property type="match status" value="1"/>
</dbReference>
<keyword evidence="1" id="KW-0853">WD repeat</keyword>
<protein>
    <submittedName>
        <fullName evidence="3">Mitogen-activated protein kinase-binding protein 1</fullName>
    </submittedName>
</protein>
<sequence>MKPKRKPKQLDTCSKLILEEVIGLTTKDANGLASSCSSSKCVYMAGCVTVVYDVDSGKQSNLVVSHRMPKPLSCIAVSPNGKFVAAGESGYQSAVLVWDLESLASLFELKGHQLGVACMDFSPDGKYLVSVGFSHDGYLCLWEWRSGMLAAKIKASSSFTAVASVKFTSDAKFIITAGKSHLKFWKLSKISRANARTGLLAINGKPINLAHHRRCSFIALSSAILTNGRLVDCNQNCEISPIHALTDTGILCLLDSQFKITKSVDLKVKKGFALSASDNVVACACNNGVVKLFAMFSLKYSESLLYAEVKRCKKLIVSDCDAKANESGYPDAIACQFSPSNKLVVVYGDHCLCVWDIHNDSKGTKSCVLVSHSACIWDVKNLSCEYMHDPSLACAARGCPGGASFTTCSADGTIRLWDLVLQPELSEGYSSKVNDCFLAITESVGATCLVSAGIFERDYVMSNTSTKGFRAMAVSSDGKHLAAGDCEGNLHLYNLHTSDYINIQDAHTAEILSLTFSSPTKDNSSEKDKVGCYFLASGGRDHIIHLYDVDRNFDLVGSVEDHSAAVSSLKVDANGCKLLSCSVDGCLMLHDVAATENGYAISRCHNQVASQETVYDMALDSMLECIVTVGKDKKVNTFNIAAEELVNSFKQHGDFGEPRNITLDPSSNYLVSSYTNKSICMYDFLTGELVARAVGHGDTITGVTFLPDCKHLVSVDANGCIFLWKLPVSFSSKIVRSVEKLFLQLSPIIKDPPIALSRIKCVDEAALQYSKVNHVGQGMSCQGGNPEESTTFKFSVSRLPKWAQEKVTDCGMIPTRPDCSLLQKVDVQNFSSSFSTGSSAATQHELQTPSKDDMQYSTKTCTTTTESSADTESGASATPKGASRSFALDRQWITIHTVCLDLLNSPEVWDMKKMQVPQPFSSLSGDRTVENPTDGQHIKLLSACGDCELDNSYTDPASTIGDHNSREDIISIDTSSLSNSGSTCNSISQLDTGNAVACCREDTCNVSKLMQTDSDSQRETTKYTNPSTVNEDQENKVPYLNSGSFLENIKGGKSSVKRRYSSQFVIRHDLLRGQQKQPGTPMQGRSAMSSSKDTGPSILSEDHHSVQILEESHKITQQGISAAQISLSQNRFLSQSNPVGLCSRKEESNFEINEITETITSCKEALLRLDSATENALERFSKLDSLVSKVNVLTGPEAHLYDEAAEMLPSIAKRVHIIAKLAQSTLNNNCKESGIDIPSFEPFLGTFAENISQRVVEILKNNAVTL</sequence>
<evidence type="ECO:0000256" key="1">
    <source>
        <dbReference type="PROSITE-ProRule" id="PRU00221"/>
    </source>
</evidence>
<dbReference type="Pfam" id="PF00400">
    <property type="entry name" value="WD40"/>
    <property type="match status" value="5"/>
</dbReference>
<feature type="compositionally biased region" description="Low complexity" evidence="2">
    <location>
        <begin position="857"/>
        <end position="878"/>
    </location>
</feature>
<keyword evidence="3" id="KW-0808">Transferase</keyword>
<dbReference type="InterPro" id="IPR011047">
    <property type="entry name" value="Quinoprotein_ADH-like_sf"/>
</dbReference>
<keyword evidence="4" id="KW-1185">Reference proteome</keyword>
<dbReference type="SMART" id="SM00320">
    <property type="entry name" value="WD40"/>
    <property type="match status" value="12"/>
</dbReference>
<feature type="repeat" description="WD" evidence="1">
    <location>
        <begin position="400"/>
        <end position="419"/>
    </location>
</feature>
<evidence type="ECO:0000313" key="4">
    <source>
        <dbReference type="Proteomes" id="UP001237642"/>
    </source>
</evidence>
<dbReference type="PANTHER" id="PTHR45589:SF1">
    <property type="entry name" value="WD REPEAT DOMAIN 62, ISOFORM G"/>
    <property type="match status" value="1"/>
</dbReference>
<comment type="caution">
    <text evidence="3">The sequence shown here is derived from an EMBL/GenBank/DDBJ whole genome shotgun (WGS) entry which is preliminary data.</text>
</comment>